<dbReference type="CDD" id="cd05155">
    <property type="entry name" value="APH_ChoK_like_1"/>
    <property type="match status" value="1"/>
</dbReference>
<dbReference type="GO" id="GO:0016740">
    <property type="term" value="F:transferase activity"/>
    <property type="evidence" value="ECO:0007669"/>
    <property type="project" value="UniProtKB-KW"/>
</dbReference>
<feature type="domain" description="Aminoglycoside phosphotransferase" evidence="1">
    <location>
        <begin position="29"/>
        <end position="245"/>
    </location>
</feature>
<protein>
    <submittedName>
        <fullName evidence="2">Aminoglycoside phosphotransferase family protein</fullName>
        <ecNumber evidence="2">2.7.-.-</ecNumber>
    </submittedName>
</protein>
<dbReference type="InterPro" id="IPR051678">
    <property type="entry name" value="AGP_Transferase"/>
</dbReference>
<keyword evidence="3" id="KW-1185">Reference proteome</keyword>
<comment type="caution">
    <text evidence="2">The sequence shown here is derived from an EMBL/GenBank/DDBJ whole genome shotgun (WGS) entry which is preliminary data.</text>
</comment>
<dbReference type="EC" id="2.7.-.-" evidence="2"/>
<dbReference type="RefSeq" id="WP_323333159.1">
    <property type="nucleotide sequence ID" value="NZ_JAYFSI010000011.1"/>
</dbReference>
<dbReference type="SUPFAM" id="SSF56112">
    <property type="entry name" value="Protein kinase-like (PK-like)"/>
    <property type="match status" value="1"/>
</dbReference>
<dbReference type="Proteomes" id="UP001304298">
    <property type="component" value="Unassembled WGS sequence"/>
</dbReference>
<dbReference type="Gene3D" id="3.90.1200.10">
    <property type="match status" value="1"/>
</dbReference>
<dbReference type="EMBL" id="JAYFSI010000011">
    <property type="protein sequence ID" value="MEA5364980.1"/>
    <property type="molecule type" value="Genomic_DNA"/>
</dbReference>
<dbReference type="Pfam" id="PF01636">
    <property type="entry name" value="APH"/>
    <property type="match status" value="1"/>
</dbReference>
<sequence length="301" mass="31860">MPAIDTTLVRRLVRAQFPRWASLPVVPLPSGGTVNAVFRLGDDLTVRLPLTASGAGDVAKEAQVLASLGCLPVAVPAVAGLGEPAQGYPWPWSVHRWLDGEPAVEGRPFAPEALAEFVLAVRSAKADAPPAYRGGPLTLLDRATRDAVEELRRTDEPFDASAALDVWTEALDAPTGPEGWVHGDLMPSNLLVHNGRLTAVLDWATAGIGDPACDLIPAWNLLTAATRPAFRDAVGADDAAWARSRGRALSMAVIQLPYYRGTNPVISANARYVLTQLGCRSARRASTGPRGSSGRAPNTSR</sequence>
<reference evidence="2 3" key="1">
    <citation type="submission" date="2023-12" db="EMBL/GenBank/DDBJ databases">
        <title>Amycolatopsis sp. V23-08.</title>
        <authorList>
            <person name="Somphong A."/>
        </authorList>
    </citation>
    <scope>NUCLEOTIDE SEQUENCE [LARGE SCALE GENOMIC DNA]</scope>
    <source>
        <strain evidence="2 3">V23-08</strain>
    </source>
</reference>
<gene>
    <name evidence="2" type="ORF">VA596_35980</name>
</gene>
<organism evidence="2 3">
    <name type="scientific">Amycolatopsis heterodermiae</name>
    <dbReference type="NCBI Taxonomy" id="3110235"/>
    <lineage>
        <taxon>Bacteria</taxon>
        <taxon>Bacillati</taxon>
        <taxon>Actinomycetota</taxon>
        <taxon>Actinomycetes</taxon>
        <taxon>Pseudonocardiales</taxon>
        <taxon>Pseudonocardiaceae</taxon>
        <taxon>Amycolatopsis</taxon>
    </lineage>
</organism>
<evidence type="ECO:0000259" key="1">
    <source>
        <dbReference type="Pfam" id="PF01636"/>
    </source>
</evidence>
<keyword evidence="2" id="KW-0808">Transferase</keyword>
<dbReference type="InterPro" id="IPR011009">
    <property type="entry name" value="Kinase-like_dom_sf"/>
</dbReference>
<proteinExistence type="predicted"/>
<evidence type="ECO:0000313" key="3">
    <source>
        <dbReference type="Proteomes" id="UP001304298"/>
    </source>
</evidence>
<dbReference type="Gene3D" id="3.30.200.20">
    <property type="entry name" value="Phosphorylase Kinase, domain 1"/>
    <property type="match status" value="1"/>
</dbReference>
<accession>A0ABU5RFD1</accession>
<name>A0ABU5RFD1_9PSEU</name>
<dbReference type="PANTHER" id="PTHR21310:SF42">
    <property type="entry name" value="BIFUNCTIONAL AAC_APH"/>
    <property type="match status" value="1"/>
</dbReference>
<dbReference type="InterPro" id="IPR002575">
    <property type="entry name" value="Aminoglycoside_PTrfase"/>
</dbReference>
<dbReference type="PANTHER" id="PTHR21310">
    <property type="entry name" value="AMINOGLYCOSIDE PHOSPHOTRANSFERASE-RELATED-RELATED"/>
    <property type="match status" value="1"/>
</dbReference>
<evidence type="ECO:0000313" key="2">
    <source>
        <dbReference type="EMBL" id="MEA5364980.1"/>
    </source>
</evidence>